<dbReference type="PANTHER" id="PTHR30413">
    <property type="entry name" value="INNER MEMBRANE TRANSPORT PERMEASE"/>
    <property type="match status" value="1"/>
</dbReference>
<evidence type="ECO:0000259" key="9">
    <source>
        <dbReference type="Pfam" id="PF01061"/>
    </source>
</evidence>
<evidence type="ECO:0000256" key="7">
    <source>
        <dbReference type="ARBA" id="ARBA00023136"/>
    </source>
</evidence>
<reference evidence="10" key="1">
    <citation type="submission" date="2020-10" db="EMBL/GenBank/DDBJ databases">
        <authorList>
            <person name="Castelo-Branco R."/>
            <person name="Eusebio N."/>
            <person name="Adriana R."/>
            <person name="Vieira A."/>
            <person name="Brugerolle De Fraissinette N."/>
            <person name="Rezende De Castro R."/>
            <person name="Schneider M.P."/>
            <person name="Vasconcelos V."/>
            <person name="Leao P.N."/>
        </authorList>
    </citation>
    <scope>NUCLEOTIDE SEQUENCE</scope>
    <source>
        <strain evidence="10">LEGE 11480</strain>
    </source>
</reference>
<feature type="transmembrane region" description="Helical" evidence="8">
    <location>
        <begin position="46"/>
        <end position="66"/>
    </location>
</feature>
<feature type="transmembrane region" description="Helical" evidence="8">
    <location>
        <begin position="269"/>
        <end position="286"/>
    </location>
</feature>
<evidence type="ECO:0000256" key="8">
    <source>
        <dbReference type="SAM" id="Phobius"/>
    </source>
</evidence>
<feature type="transmembrane region" description="Helical" evidence="8">
    <location>
        <begin position="197"/>
        <end position="217"/>
    </location>
</feature>
<comment type="similarity">
    <text evidence="2">Belongs to the ABC-2 integral membrane protein family.</text>
</comment>
<evidence type="ECO:0000256" key="6">
    <source>
        <dbReference type="ARBA" id="ARBA00022989"/>
    </source>
</evidence>
<sequence>MLVTNRIRNRIVRSRYGKWWEKLDLLQTLIQRDLEARYKGAMLGRAWVILNQVAQLLVYTYAFSIVLRTKPAELSALPISNQSMAYGLWLFTGLVPWTAFTQGLTQGAVAVLNQPNLVKKVIFPLELLPLVPVGSALIESTMGLMLLLSAIVLAAKMLPWTIALLPLVWFPQLLLTAGLSYFTAGLTVFLRDIPQTLMVITNLMFYLTPIVYSASILPGDWKTLIFWVNPMAAIVQLYRDFLGFRGVETIIVNGAETTVQTPIHWGELGIVWSISILIFILGYGLYRRLRRGFADVL</sequence>
<dbReference type="GO" id="GO:0015920">
    <property type="term" value="P:lipopolysaccharide transport"/>
    <property type="evidence" value="ECO:0007669"/>
    <property type="project" value="TreeGrafter"/>
</dbReference>
<evidence type="ECO:0000256" key="2">
    <source>
        <dbReference type="ARBA" id="ARBA00007783"/>
    </source>
</evidence>
<dbReference type="AlphaFoldDB" id="A0A928Z562"/>
<organism evidence="10 11">
    <name type="scientific">Romeriopsis navalis LEGE 11480</name>
    <dbReference type="NCBI Taxonomy" id="2777977"/>
    <lineage>
        <taxon>Bacteria</taxon>
        <taxon>Bacillati</taxon>
        <taxon>Cyanobacteriota</taxon>
        <taxon>Cyanophyceae</taxon>
        <taxon>Leptolyngbyales</taxon>
        <taxon>Leptolyngbyaceae</taxon>
        <taxon>Romeriopsis</taxon>
        <taxon>Romeriopsis navalis</taxon>
    </lineage>
</organism>
<name>A0A928Z562_9CYAN</name>
<evidence type="ECO:0000256" key="5">
    <source>
        <dbReference type="ARBA" id="ARBA00022692"/>
    </source>
</evidence>
<dbReference type="Proteomes" id="UP000625316">
    <property type="component" value="Unassembled WGS sequence"/>
</dbReference>
<comment type="subcellular location">
    <subcellularLocation>
        <location evidence="1">Cell membrane</location>
        <topology evidence="1">Multi-pass membrane protein</topology>
    </subcellularLocation>
</comment>
<dbReference type="GO" id="GO:0005886">
    <property type="term" value="C:plasma membrane"/>
    <property type="evidence" value="ECO:0007669"/>
    <property type="project" value="UniProtKB-SubCell"/>
</dbReference>
<proteinExistence type="inferred from homology"/>
<protein>
    <submittedName>
        <fullName evidence="10">ABC transporter permease</fullName>
    </submittedName>
</protein>
<gene>
    <name evidence="10" type="ORF">IQ266_14380</name>
</gene>
<evidence type="ECO:0000313" key="10">
    <source>
        <dbReference type="EMBL" id="MBE9030920.1"/>
    </source>
</evidence>
<evidence type="ECO:0000256" key="1">
    <source>
        <dbReference type="ARBA" id="ARBA00004651"/>
    </source>
</evidence>
<keyword evidence="3" id="KW-0813">Transport</keyword>
<keyword evidence="4" id="KW-1003">Cell membrane</keyword>
<dbReference type="GO" id="GO:0140359">
    <property type="term" value="F:ABC-type transporter activity"/>
    <property type="evidence" value="ECO:0007669"/>
    <property type="project" value="InterPro"/>
</dbReference>
<feature type="transmembrane region" description="Helical" evidence="8">
    <location>
        <begin position="133"/>
        <end position="155"/>
    </location>
</feature>
<feature type="transmembrane region" description="Helical" evidence="8">
    <location>
        <begin position="86"/>
        <end position="112"/>
    </location>
</feature>
<keyword evidence="7 8" id="KW-0472">Membrane</keyword>
<accession>A0A928Z562</accession>
<dbReference type="PANTHER" id="PTHR30413:SF10">
    <property type="entry name" value="CAPSULE POLYSACCHARIDE EXPORT INNER-MEMBRANE PROTEIN CTRC"/>
    <property type="match status" value="1"/>
</dbReference>
<dbReference type="EMBL" id="JADEXQ010000047">
    <property type="protein sequence ID" value="MBE9030920.1"/>
    <property type="molecule type" value="Genomic_DNA"/>
</dbReference>
<feature type="transmembrane region" description="Helical" evidence="8">
    <location>
        <begin position="167"/>
        <end position="190"/>
    </location>
</feature>
<evidence type="ECO:0000256" key="4">
    <source>
        <dbReference type="ARBA" id="ARBA00022475"/>
    </source>
</evidence>
<comment type="caution">
    <text evidence="10">The sequence shown here is derived from an EMBL/GenBank/DDBJ whole genome shotgun (WGS) entry which is preliminary data.</text>
</comment>
<dbReference type="Pfam" id="PF01061">
    <property type="entry name" value="ABC2_membrane"/>
    <property type="match status" value="1"/>
</dbReference>
<evidence type="ECO:0000313" key="11">
    <source>
        <dbReference type="Proteomes" id="UP000625316"/>
    </source>
</evidence>
<keyword evidence="5 8" id="KW-0812">Transmembrane</keyword>
<feature type="domain" description="ABC-2 type transporter transmembrane" evidence="9">
    <location>
        <begin position="26"/>
        <end position="239"/>
    </location>
</feature>
<keyword evidence="6 8" id="KW-1133">Transmembrane helix</keyword>
<dbReference type="InterPro" id="IPR013525">
    <property type="entry name" value="ABC2_TM"/>
</dbReference>
<evidence type="ECO:0000256" key="3">
    <source>
        <dbReference type="ARBA" id="ARBA00022448"/>
    </source>
</evidence>
<keyword evidence="11" id="KW-1185">Reference proteome</keyword>